<dbReference type="Pfam" id="PF07514">
    <property type="entry name" value="TraI_2"/>
    <property type="match status" value="1"/>
</dbReference>
<evidence type="ECO:0000313" key="4">
    <source>
        <dbReference type="Proteomes" id="UP000241074"/>
    </source>
</evidence>
<dbReference type="Gene3D" id="1.10.3210.40">
    <property type="match status" value="1"/>
</dbReference>
<geneLocation type="plasmid" evidence="3">
    <name>unnamed</name>
</geneLocation>
<dbReference type="EMBL" id="CP027861">
    <property type="protein sequence ID" value="AVQ00264.1"/>
    <property type="molecule type" value="Genomic_DNA"/>
</dbReference>
<dbReference type="InterPro" id="IPR011119">
    <property type="entry name" value="Unchr_helicase_relaxase_TraI"/>
</dbReference>
<evidence type="ECO:0000313" key="3">
    <source>
        <dbReference type="EMBL" id="AVQ00264.1"/>
    </source>
</evidence>
<name>A0A2P1PZJ0_9GAMM</name>
<sequence>MSFHSPSPFLRFIANVARSMGLATSALPAAPTAQPVPTAGPLVPAPQPAQRVSLPFVQNQANLAAYPPESPLLRHMSAAELLAPHQELIARINRALGLNDTQVRAVVQPMLERFARYAHLIPASESDHHCEPGGLLQHSLETAFYAIQQTEAMVFALEEPPDRRRKIEPLWRFAAFTGGLVHDIGKALESVHARSPGGASEWQPTTEPISKWLDENGLEAFELTWNPDRKLRSHEKFGAILAVEILGPDGVQHLESVPGAGVFSALLDALAMSRDRKSTLATIISKADGLSVEQDYEALRARPSMRDAHQRLAYRVMRLAMLRIREGYWRPNQPGQPIWCAVDGVFAVVPGFYNGILESAQAINEAGIPHHSSRIRAELARAGLIEADAQGEPSLTTLALPTPTAGVTSNEVAIRILRPDLLLGDVPPPPPIHIRPHQGLMDPPEAPKHPRAAKRDAPKPKDEQGDLFTVQAEPEAKPAADASGDLPETPSIPAPAPSDPDRDQASEWFESQQAAGEIMRAILDANLSTDGPIQVYRLDGRCLIETVGLVTSIGFSLREIIDALADRWLDHVAPDGTTRYAFEHKVAGRSRKVFALNAEASSYAFKYAPELFDPSSRRAAMSLANTAAPAPKRGRKT</sequence>
<dbReference type="AlphaFoldDB" id="A0A2P1PZJ0"/>
<dbReference type="SUPFAM" id="SSF109604">
    <property type="entry name" value="HD-domain/PDEase-like"/>
    <property type="match status" value="1"/>
</dbReference>
<feature type="domain" description="HD/PDEase" evidence="2">
    <location>
        <begin position="131"/>
        <end position="302"/>
    </location>
</feature>
<keyword evidence="4" id="KW-1185">Reference proteome</keyword>
<dbReference type="SMART" id="SM00471">
    <property type="entry name" value="HDc"/>
    <property type="match status" value="1"/>
</dbReference>
<dbReference type="RefSeq" id="WP_106894182.1">
    <property type="nucleotide sequence ID" value="NZ_CP027861.1"/>
</dbReference>
<evidence type="ECO:0000256" key="1">
    <source>
        <dbReference type="SAM" id="MobiDB-lite"/>
    </source>
</evidence>
<keyword evidence="3" id="KW-0614">Plasmid</keyword>
<feature type="region of interest" description="Disordered" evidence="1">
    <location>
        <begin position="425"/>
        <end position="504"/>
    </location>
</feature>
<evidence type="ECO:0000259" key="2">
    <source>
        <dbReference type="SMART" id="SM00471"/>
    </source>
</evidence>
<proteinExistence type="predicted"/>
<dbReference type="OrthoDB" id="6190309at2"/>
<protein>
    <recommendedName>
        <fullName evidence="2">HD/PDEase domain-containing protein</fullName>
    </recommendedName>
</protein>
<gene>
    <name evidence="3" type="ORF">C7S18_23495</name>
</gene>
<feature type="compositionally biased region" description="Basic and acidic residues" evidence="1">
    <location>
        <begin position="445"/>
        <end position="464"/>
    </location>
</feature>
<accession>A0A2P1PZJ0</accession>
<dbReference type="KEGG" id="xba:C7S18_23495"/>
<dbReference type="Proteomes" id="UP000241074">
    <property type="component" value="Plasmid unnamed"/>
</dbReference>
<dbReference type="InterPro" id="IPR003607">
    <property type="entry name" value="HD/PDEase_dom"/>
</dbReference>
<organism evidence="3 4">
    <name type="scientific">Ahniella affigens</name>
    <dbReference type="NCBI Taxonomy" id="2021234"/>
    <lineage>
        <taxon>Bacteria</taxon>
        <taxon>Pseudomonadati</taxon>
        <taxon>Pseudomonadota</taxon>
        <taxon>Gammaproteobacteria</taxon>
        <taxon>Lysobacterales</taxon>
        <taxon>Rhodanobacteraceae</taxon>
        <taxon>Ahniella</taxon>
    </lineage>
</organism>
<dbReference type="NCBIfam" id="NF041494">
    <property type="entry name" value="MobH"/>
    <property type="match status" value="1"/>
</dbReference>
<reference evidence="3 4" key="2">
    <citation type="submission" date="2018-03" db="EMBL/GenBank/DDBJ databases">
        <authorList>
            <person name="Keele B.F."/>
        </authorList>
    </citation>
    <scope>NUCLEOTIDE SEQUENCE [LARGE SCALE GENOMIC DNA]</scope>
    <source>
        <strain evidence="3 4">D13</strain>
        <plasmid evidence="4">Plasmid unnamed</plasmid>
    </source>
</reference>
<reference evidence="3 4" key="1">
    <citation type="submission" date="2018-03" db="EMBL/GenBank/DDBJ databases">
        <title>Ahniella affigens gen. nov., sp. nov., a gammaproteobacterium isolated from sandy soil near a stream.</title>
        <authorList>
            <person name="Ko Y."/>
            <person name="Kim J.-H."/>
        </authorList>
    </citation>
    <scope>NUCLEOTIDE SEQUENCE [LARGE SCALE GENOMIC DNA]</scope>
    <source>
        <strain evidence="3 4">D13</strain>
        <plasmid evidence="4">Plasmid unnamed</plasmid>
    </source>
</reference>